<dbReference type="InterPro" id="IPR003352">
    <property type="entry name" value="PTS_EIIC"/>
</dbReference>
<protein>
    <submittedName>
        <fullName evidence="15">PTS system, sucrose-specific IIC component</fullName>
    </submittedName>
</protein>
<evidence type="ECO:0000313" key="16">
    <source>
        <dbReference type="Proteomes" id="UP000199309"/>
    </source>
</evidence>
<dbReference type="PANTHER" id="PTHR30175">
    <property type="entry name" value="PHOSPHOTRANSFERASE SYSTEM TRANSPORT PROTEIN"/>
    <property type="match status" value="1"/>
</dbReference>
<dbReference type="Pfam" id="PF02378">
    <property type="entry name" value="PTS_EIIC"/>
    <property type="match status" value="1"/>
</dbReference>
<feature type="domain" description="PTS EIIB type-1" evidence="13">
    <location>
        <begin position="4"/>
        <end position="86"/>
    </location>
</feature>
<evidence type="ECO:0000256" key="8">
    <source>
        <dbReference type="ARBA" id="ARBA00022777"/>
    </source>
</evidence>
<accession>A0A1G9R3N5</accession>
<evidence type="ECO:0000259" key="13">
    <source>
        <dbReference type="PROSITE" id="PS51098"/>
    </source>
</evidence>
<evidence type="ECO:0000256" key="5">
    <source>
        <dbReference type="ARBA" id="ARBA00022679"/>
    </source>
</evidence>
<feature type="transmembrane region" description="Helical" evidence="12">
    <location>
        <begin position="326"/>
        <end position="353"/>
    </location>
</feature>
<dbReference type="PROSITE" id="PS51098">
    <property type="entry name" value="PTS_EIIB_TYPE_1"/>
    <property type="match status" value="1"/>
</dbReference>
<dbReference type="GO" id="GO:0009401">
    <property type="term" value="P:phosphoenolpyruvate-dependent sugar phosphotransferase system"/>
    <property type="evidence" value="ECO:0007669"/>
    <property type="project" value="UniProtKB-KW"/>
</dbReference>
<evidence type="ECO:0000256" key="11">
    <source>
        <dbReference type="PROSITE-ProRule" id="PRU00421"/>
    </source>
</evidence>
<dbReference type="PROSITE" id="PS51103">
    <property type="entry name" value="PTS_EIIC_TYPE_1"/>
    <property type="match status" value="1"/>
</dbReference>
<feature type="transmembrane region" description="Helical" evidence="12">
    <location>
        <begin position="158"/>
        <end position="182"/>
    </location>
</feature>
<feature type="transmembrane region" description="Helical" evidence="12">
    <location>
        <begin position="194"/>
        <end position="214"/>
    </location>
</feature>
<evidence type="ECO:0000256" key="12">
    <source>
        <dbReference type="SAM" id="Phobius"/>
    </source>
</evidence>
<dbReference type="Gene3D" id="3.30.1360.60">
    <property type="entry name" value="Glucose permease domain IIB"/>
    <property type="match status" value="1"/>
</dbReference>
<feature type="transmembrane region" description="Helical" evidence="12">
    <location>
        <begin position="291"/>
        <end position="314"/>
    </location>
</feature>
<dbReference type="GO" id="GO:0016301">
    <property type="term" value="F:kinase activity"/>
    <property type="evidence" value="ECO:0007669"/>
    <property type="project" value="UniProtKB-KW"/>
</dbReference>
<feature type="transmembrane region" description="Helical" evidence="12">
    <location>
        <begin position="432"/>
        <end position="453"/>
    </location>
</feature>
<evidence type="ECO:0000259" key="14">
    <source>
        <dbReference type="PROSITE" id="PS51103"/>
    </source>
</evidence>
<dbReference type="EMBL" id="FNHQ01000002">
    <property type="protein sequence ID" value="SDM17467.1"/>
    <property type="molecule type" value="Genomic_DNA"/>
</dbReference>
<reference evidence="15 16" key="1">
    <citation type="submission" date="2016-10" db="EMBL/GenBank/DDBJ databases">
        <authorList>
            <person name="de Groot N.N."/>
        </authorList>
    </citation>
    <scope>NUCLEOTIDE SEQUENCE [LARGE SCALE GENOMIC DNA]</scope>
    <source>
        <strain evidence="15 16">DSM 16981</strain>
    </source>
</reference>
<evidence type="ECO:0000256" key="4">
    <source>
        <dbReference type="ARBA" id="ARBA00022597"/>
    </source>
</evidence>
<feature type="domain" description="PTS EIIC type-1" evidence="14">
    <location>
        <begin position="125"/>
        <end position="459"/>
    </location>
</feature>
<organism evidence="15 16">
    <name type="scientific">Megasphaera paucivorans</name>
    <dbReference type="NCBI Taxonomy" id="349095"/>
    <lineage>
        <taxon>Bacteria</taxon>
        <taxon>Bacillati</taxon>
        <taxon>Bacillota</taxon>
        <taxon>Negativicutes</taxon>
        <taxon>Veillonellales</taxon>
        <taxon>Veillonellaceae</taxon>
        <taxon>Megasphaera</taxon>
    </lineage>
</organism>
<gene>
    <name evidence="15" type="ORF">SAMN05660299_00371</name>
</gene>
<evidence type="ECO:0000256" key="9">
    <source>
        <dbReference type="ARBA" id="ARBA00022989"/>
    </source>
</evidence>
<keyword evidence="16" id="KW-1185">Reference proteome</keyword>
<dbReference type="GO" id="GO:0008982">
    <property type="term" value="F:protein-N(PI)-phosphohistidine-sugar phosphotransferase activity"/>
    <property type="evidence" value="ECO:0007669"/>
    <property type="project" value="InterPro"/>
</dbReference>
<keyword evidence="8" id="KW-0418">Kinase</keyword>
<feature type="transmembrane region" description="Helical" evidence="12">
    <location>
        <begin position="251"/>
        <end position="271"/>
    </location>
</feature>
<dbReference type="PROSITE" id="PS01035">
    <property type="entry name" value="PTS_EIIB_TYPE_1_CYS"/>
    <property type="match status" value="1"/>
</dbReference>
<evidence type="ECO:0000256" key="7">
    <source>
        <dbReference type="ARBA" id="ARBA00022692"/>
    </source>
</evidence>
<keyword evidence="5" id="KW-0808">Transferase</keyword>
<dbReference type="STRING" id="349095.SAMN05660299_00371"/>
<feature type="transmembrane region" description="Helical" evidence="12">
    <location>
        <begin position="365"/>
        <end position="385"/>
    </location>
</feature>
<dbReference type="Pfam" id="PF00367">
    <property type="entry name" value="PTS_EIIB"/>
    <property type="match status" value="1"/>
</dbReference>
<dbReference type="InterPro" id="IPR001996">
    <property type="entry name" value="PTS_IIB_1"/>
</dbReference>
<evidence type="ECO:0000256" key="3">
    <source>
        <dbReference type="ARBA" id="ARBA00022475"/>
    </source>
</evidence>
<dbReference type="InterPro" id="IPR050558">
    <property type="entry name" value="PTS_Sugar-Specific_Components"/>
</dbReference>
<feature type="transmembrane region" description="Helical" evidence="12">
    <location>
        <begin position="220"/>
        <end position="239"/>
    </location>
</feature>
<keyword evidence="4" id="KW-0762">Sugar transport</keyword>
<dbReference type="GO" id="GO:0005886">
    <property type="term" value="C:plasma membrane"/>
    <property type="evidence" value="ECO:0007669"/>
    <property type="project" value="UniProtKB-SubCell"/>
</dbReference>
<keyword evidence="6" id="KW-0598">Phosphotransferase system</keyword>
<keyword evidence="10 12" id="KW-0472">Membrane</keyword>
<dbReference type="AlphaFoldDB" id="A0A1G9R3N5"/>
<name>A0A1G9R3N5_9FIRM</name>
<keyword evidence="2" id="KW-0813">Transport</keyword>
<dbReference type="OrthoDB" id="92465at2"/>
<keyword evidence="7 12" id="KW-0812">Transmembrane</keyword>
<dbReference type="InterPro" id="IPR018113">
    <property type="entry name" value="PTrfase_EIIB_Cys"/>
</dbReference>
<sequence length="459" mass="48465">MTNKELAQAIFSITGPANNIIRVQNCMTRLRLHVQEEHFVKEDFLNLPGVIGVNKINDEWQIILGPGKATNVTTEFKNLLEPVDTTGEQENTFFQLAQNAQIGDGKALHDTIRQKNATPGKLILKKISNIFIPIIPAFIACGLITGLLNICIKLNPLLAALPIIQILGIAGNAAFWGLNLFVGISAAKEFGGSPMLGGVMAAIITHPGLTHISVFGSFLVPGRGGIIAVLLVVLFASVLEKHLHKIIPEMFDLFLTPLIVVLISTFIALFICQPIGGYLSEIIGFAATESIGRGGALTGFILGGTFLPMVMLGIHQGLTPIHAELLSRYGVTILLPILAMSGGGQVGAAIAVYIKTKNHRLKKTIISSLPVGLMGIGEPLIYGVTLPLGKPFIGACIGGACGGAIQAAYMVGSATLGISGLPLAAAADNIPIYLLGLVTAYITGFIATWIIGFDDLQNK</sequence>
<feature type="transmembrane region" description="Helical" evidence="12">
    <location>
        <begin position="130"/>
        <end position="152"/>
    </location>
</feature>
<evidence type="ECO:0000313" key="15">
    <source>
        <dbReference type="EMBL" id="SDM17467.1"/>
    </source>
</evidence>
<evidence type="ECO:0000256" key="2">
    <source>
        <dbReference type="ARBA" id="ARBA00022448"/>
    </source>
</evidence>
<evidence type="ECO:0000256" key="10">
    <source>
        <dbReference type="ARBA" id="ARBA00023136"/>
    </source>
</evidence>
<dbReference type="GO" id="GO:0090588">
    <property type="term" value="F:protein-phosphocysteine-N-acetylmuramate phosphotransferase system transporter activity"/>
    <property type="evidence" value="ECO:0007669"/>
    <property type="project" value="TreeGrafter"/>
</dbReference>
<keyword evidence="9 12" id="KW-1133">Transmembrane helix</keyword>
<dbReference type="InterPro" id="IPR013013">
    <property type="entry name" value="PTS_EIIC_1"/>
</dbReference>
<dbReference type="SUPFAM" id="SSF55604">
    <property type="entry name" value="Glucose permease domain IIB"/>
    <property type="match status" value="1"/>
</dbReference>
<dbReference type="PANTHER" id="PTHR30175:SF3">
    <property type="entry name" value="PTS SYSTEM N-ACETYLMURAMIC ACID-SPECIFIC EIIBC COMPONENT"/>
    <property type="match status" value="1"/>
</dbReference>
<feature type="active site" description="Phosphocysteine intermediate; for EIIB activity" evidence="11">
    <location>
        <position position="26"/>
    </location>
</feature>
<dbReference type="Proteomes" id="UP000199309">
    <property type="component" value="Unassembled WGS sequence"/>
</dbReference>
<evidence type="ECO:0000256" key="6">
    <source>
        <dbReference type="ARBA" id="ARBA00022683"/>
    </source>
</evidence>
<keyword evidence="3" id="KW-1003">Cell membrane</keyword>
<dbReference type="RefSeq" id="WP_091647660.1">
    <property type="nucleotide sequence ID" value="NZ_FNHQ01000002.1"/>
</dbReference>
<comment type="subcellular location">
    <subcellularLocation>
        <location evidence="1">Cell membrane</location>
        <topology evidence="1">Multi-pass membrane protein</topology>
    </subcellularLocation>
</comment>
<dbReference type="InterPro" id="IPR036878">
    <property type="entry name" value="Glu_permease_IIB"/>
</dbReference>
<proteinExistence type="predicted"/>
<evidence type="ECO:0000256" key="1">
    <source>
        <dbReference type="ARBA" id="ARBA00004651"/>
    </source>
</evidence>